<dbReference type="AlphaFoldDB" id="A0A7X5U9B9"/>
<evidence type="ECO:0000256" key="1">
    <source>
        <dbReference type="SAM" id="MobiDB-lite"/>
    </source>
</evidence>
<evidence type="ECO:0000259" key="2">
    <source>
        <dbReference type="Pfam" id="PF13827"/>
    </source>
</evidence>
<sequence length="180" mass="18792">MTPAFVRSYSLAIRVALLALLLLPLKVMAEGGCPPGMVPAQGSNLQSCMPIPPGYQPQPPPPPPPPPVPHDETRQTWGALAADATGGTFGAAVQAQSEDDAREAAVSDCRFYGGVGCRATRTFHNECLAVVTHDTTEVYGTGTTEDVAVGIGMNQCQKDHRNGCTVIYAACSGAITIKVL</sequence>
<accession>A0A7X5U9B9</accession>
<dbReference type="RefSeq" id="WP_166947280.1">
    <property type="nucleotide sequence ID" value="NZ_JAARLZ010000003.1"/>
</dbReference>
<keyword evidence="4" id="KW-1185">Reference proteome</keyword>
<reference evidence="3 4" key="1">
    <citation type="submission" date="2020-03" db="EMBL/GenBank/DDBJ databases">
        <authorList>
            <person name="Lai Q."/>
        </authorList>
    </citation>
    <scope>NUCLEOTIDE SEQUENCE [LARGE SCALE GENOMIC DNA]</scope>
    <source>
        <strain evidence="3 4">CCUG 25036</strain>
    </source>
</reference>
<feature type="compositionally biased region" description="Pro residues" evidence="1">
    <location>
        <begin position="50"/>
        <end position="68"/>
    </location>
</feature>
<proteinExistence type="predicted"/>
<dbReference type="InterPro" id="IPR025240">
    <property type="entry name" value="DUF4189"/>
</dbReference>
<evidence type="ECO:0000313" key="3">
    <source>
        <dbReference type="EMBL" id="NII06285.1"/>
    </source>
</evidence>
<dbReference type="EMBL" id="JAARLZ010000003">
    <property type="protein sequence ID" value="NII06285.1"/>
    <property type="molecule type" value="Genomic_DNA"/>
</dbReference>
<dbReference type="Pfam" id="PF13827">
    <property type="entry name" value="DUF4189"/>
    <property type="match status" value="1"/>
</dbReference>
<name>A0A7X5U9B9_9GAMM</name>
<protein>
    <submittedName>
        <fullName evidence="3">DUF4189 domain-containing protein</fullName>
    </submittedName>
</protein>
<dbReference type="Proteomes" id="UP000490980">
    <property type="component" value="Unassembled WGS sequence"/>
</dbReference>
<organism evidence="3 4">
    <name type="scientific">Luteibacter anthropi</name>
    <dbReference type="NCBI Taxonomy" id="564369"/>
    <lineage>
        <taxon>Bacteria</taxon>
        <taxon>Pseudomonadati</taxon>
        <taxon>Pseudomonadota</taxon>
        <taxon>Gammaproteobacteria</taxon>
        <taxon>Lysobacterales</taxon>
        <taxon>Rhodanobacteraceae</taxon>
        <taxon>Luteibacter</taxon>
    </lineage>
</organism>
<gene>
    <name evidence="3" type="ORF">HBF25_07810</name>
</gene>
<feature type="domain" description="DUF4189" evidence="2">
    <location>
        <begin position="77"/>
        <end position="171"/>
    </location>
</feature>
<evidence type="ECO:0000313" key="4">
    <source>
        <dbReference type="Proteomes" id="UP000490980"/>
    </source>
</evidence>
<feature type="region of interest" description="Disordered" evidence="1">
    <location>
        <begin position="44"/>
        <end position="73"/>
    </location>
</feature>
<comment type="caution">
    <text evidence="3">The sequence shown here is derived from an EMBL/GenBank/DDBJ whole genome shotgun (WGS) entry which is preliminary data.</text>
</comment>